<organism evidence="3 4">
    <name type="scientific">Deinococcus roseus</name>
    <dbReference type="NCBI Taxonomy" id="392414"/>
    <lineage>
        <taxon>Bacteria</taxon>
        <taxon>Thermotogati</taxon>
        <taxon>Deinococcota</taxon>
        <taxon>Deinococci</taxon>
        <taxon>Deinococcales</taxon>
        <taxon>Deinococcaceae</taxon>
        <taxon>Deinococcus</taxon>
    </lineage>
</organism>
<dbReference type="CDD" id="cd01743">
    <property type="entry name" value="GATase1_Anthranilate_Synthase"/>
    <property type="match status" value="1"/>
</dbReference>
<dbReference type="InterPro" id="IPR017926">
    <property type="entry name" value="GATASE"/>
</dbReference>
<keyword evidence="4" id="KW-1185">Reference proteome</keyword>
<proteinExistence type="predicted"/>
<dbReference type="EMBL" id="BMOD01000002">
    <property type="protein sequence ID" value="GGJ25553.1"/>
    <property type="molecule type" value="Genomic_DNA"/>
</dbReference>
<dbReference type="Proteomes" id="UP000632222">
    <property type="component" value="Unassembled WGS sequence"/>
</dbReference>
<dbReference type="InterPro" id="IPR050472">
    <property type="entry name" value="Anth_synth/Amidotransfase"/>
</dbReference>
<dbReference type="InterPro" id="IPR006221">
    <property type="entry name" value="TrpG/PapA_dom"/>
</dbReference>
<reference evidence="4" key="1">
    <citation type="journal article" date="2019" name="Int. J. Syst. Evol. Microbiol.">
        <title>The Global Catalogue of Microorganisms (GCM) 10K type strain sequencing project: providing services to taxonomists for standard genome sequencing and annotation.</title>
        <authorList>
            <consortium name="The Broad Institute Genomics Platform"/>
            <consortium name="The Broad Institute Genome Sequencing Center for Infectious Disease"/>
            <person name="Wu L."/>
            <person name="Ma J."/>
        </authorList>
    </citation>
    <scope>NUCLEOTIDE SEQUENCE [LARGE SCALE GENOMIC DNA]</scope>
    <source>
        <strain evidence="4">JCM 14370</strain>
    </source>
</reference>
<dbReference type="PRINTS" id="PR00099">
    <property type="entry name" value="CPSGATASE"/>
</dbReference>
<dbReference type="PRINTS" id="PR00096">
    <property type="entry name" value="GATASE"/>
</dbReference>
<dbReference type="PRINTS" id="PR00097">
    <property type="entry name" value="ANTSNTHASEII"/>
</dbReference>
<accession>A0ABQ2CVR5</accession>
<comment type="caution">
    <text evidence="3">The sequence shown here is derived from an EMBL/GenBank/DDBJ whole genome shotgun (WGS) entry which is preliminary data.</text>
</comment>
<name>A0ABQ2CVR5_9DEIO</name>
<protein>
    <submittedName>
        <fullName evidence="3">Aminodeoxychorismate/anthranilate synthase component II</fullName>
    </submittedName>
</protein>
<evidence type="ECO:0000259" key="2">
    <source>
        <dbReference type="Pfam" id="PF00117"/>
    </source>
</evidence>
<dbReference type="PANTHER" id="PTHR43418">
    <property type="entry name" value="MULTIFUNCTIONAL TRYPTOPHAN BIOSYNTHESIS PROTEIN-RELATED"/>
    <property type="match status" value="1"/>
</dbReference>
<evidence type="ECO:0000256" key="1">
    <source>
        <dbReference type="ARBA" id="ARBA00022962"/>
    </source>
</evidence>
<dbReference type="InterPro" id="IPR029062">
    <property type="entry name" value="Class_I_gatase-like"/>
</dbReference>
<dbReference type="PROSITE" id="PS51273">
    <property type="entry name" value="GATASE_TYPE_1"/>
    <property type="match status" value="1"/>
</dbReference>
<dbReference type="PANTHER" id="PTHR43418:SF4">
    <property type="entry name" value="MULTIFUNCTIONAL TRYPTOPHAN BIOSYNTHESIS PROTEIN"/>
    <property type="match status" value="1"/>
</dbReference>
<evidence type="ECO:0000313" key="4">
    <source>
        <dbReference type="Proteomes" id="UP000632222"/>
    </source>
</evidence>
<gene>
    <name evidence="3" type="primary">trpG</name>
    <name evidence="3" type="ORF">GCM10008938_09620</name>
</gene>
<keyword evidence="1" id="KW-0315">Glutamine amidotransferase</keyword>
<evidence type="ECO:0000313" key="3">
    <source>
        <dbReference type="EMBL" id="GGJ25553.1"/>
    </source>
</evidence>
<dbReference type="NCBIfam" id="TIGR00566">
    <property type="entry name" value="trpG_papA"/>
    <property type="match status" value="1"/>
</dbReference>
<sequence>MELLMIDNYDSFTFNLMRYFLELGTSVTVWRNDQFDLEEVRTFNPDALIISPGPSHPQNSGRSLEVIQQFHTSVPILGVCLGHQCIAEAFGGTVVKSGEPVHGKTSPITHDHSGVFEHLPSPLRVTRYHSLIVQDLPDTLLGNAWSADGTLMGLQHQQYPVHGVQFHPESALTEKGHQLLDNFLKIARAFKGHN</sequence>
<dbReference type="SUPFAM" id="SSF52317">
    <property type="entry name" value="Class I glutamine amidotransferase-like"/>
    <property type="match status" value="1"/>
</dbReference>
<feature type="domain" description="Glutamine amidotransferase" evidence="2">
    <location>
        <begin position="4"/>
        <end position="185"/>
    </location>
</feature>
<dbReference type="Gene3D" id="3.40.50.880">
    <property type="match status" value="1"/>
</dbReference>
<dbReference type="RefSeq" id="WP_189000676.1">
    <property type="nucleotide sequence ID" value="NZ_BMOD01000002.1"/>
</dbReference>
<dbReference type="Pfam" id="PF00117">
    <property type="entry name" value="GATase"/>
    <property type="match status" value="1"/>
</dbReference>